<feature type="transmembrane region" description="Helical" evidence="1">
    <location>
        <begin position="33"/>
        <end position="50"/>
    </location>
</feature>
<sequence length="89" mass="9259">MRPTTSRTNVARAGAVGVRTLGAAVGLGRRTLLLLRVVAFWTAVSLPALYPLLLLGLLPAGVLTVIELLAVHTLTLVLGRGYGRTPTSG</sequence>
<keyword evidence="1" id="KW-0472">Membrane</keyword>
<evidence type="ECO:0000313" key="3">
    <source>
        <dbReference type="Proteomes" id="UP001595921"/>
    </source>
</evidence>
<protein>
    <submittedName>
        <fullName evidence="2">Uncharacterized protein</fullName>
    </submittedName>
</protein>
<dbReference type="AlphaFoldDB" id="A0ABD5P8D1"/>
<gene>
    <name evidence="2" type="ORF">ACFO0N_02975</name>
</gene>
<dbReference type="Proteomes" id="UP001595921">
    <property type="component" value="Unassembled WGS sequence"/>
</dbReference>
<evidence type="ECO:0000256" key="1">
    <source>
        <dbReference type="SAM" id="Phobius"/>
    </source>
</evidence>
<dbReference type="Pfam" id="PF26071">
    <property type="entry name" value="DUF8028"/>
    <property type="match status" value="1"/>
</dbReference>
<feature type="transmembrane region" description="Helical" evidence="1">
    <location>
        <begin position="56"/>
        <end position="78"/>
    </location>
</feature>
<keyword evidence="1" id="KW-1133">Transmembrane helix</keyword>
<comment type="caution">
    <text evidence="2">The sequence shown here is derived from an EMBL/GenBank/DDBJ whole genome shotgun (WGS) entry which is preliminary data.</text>
</comment>
<dbReference type="InterPro" id="IPR058341">
    <property type="entry name" value="DUF8028"/>
</dbReference>
<evidence type="ECO:0000313" key="2">
    <source>
        <dbReference type="EMBL" id="MFC4356907.1"/>
    </source>
</evidence>
<organism evidence="2 3">
    <name type="scientific">Halobium salinum</name>
    <dbReference type="NCBI Taxonomy" id="1364940"/>
    <lineage>
        <taxon>Archaea</taxon>
        <taxon>Methanobacteriati</taxon>
        <taxon>Methanobacteriota</taxon>
        <taxon>Stenosarchaea group</taxon>
        <taxon>Halobacteria</taxon>
        <taxon>Halobacteriales</taxon>
        <taxon>Haloferacaceae</taxon>
        <taxon>Halobium</taxon>
    </lineage>
</organism>
<dbReference type="EMBL" id="JBHSDS010000003">
    <property type="protein sequence ID" value="MFC4356907.1"/>
    <property type="molecule type" value="Genomic_DNA"/>
</dbReference>
<name>A0ABD5P8D1_9EURY</name>
<proteinExistence type="predicted"/>
<reference evidence="2 3" key="1">
    <citation type="journal article" date="2019" name="Int. J. Syst. Evol. Microbiol.">
        <title>The Global Catalogue of Microorganisms (GCM) 10K type strain sequencing project: providing services to taxonomists for standard genome sequencing and annotation.</title>
        <authorList>
            <consortium name="The Broad Institute Genomics Platform"/>
            <consortium name="The Broad Institute Genome Sequencing Center for Infectious Disease"/>
            <person name="Wu L."/>
            <person name="Ma J."/>
        </authorList>
    </citation>
    <scope>NUCLEOTIDE SEQUENCE [LARGE SCALE GENOMIC DNA]</scope>
    <source>
        <strain evidence="2 3">CGMCC 1.12553</strain>
    </source>
</reference>
<dbReference type="RefSeq" id="WP_267621927.1">
    <property type="nucleotide sequence ID" value="NZ_JAODIW010000006.1"/>
</dbReference>
<accession>A0ABD5P8D1</accession>
<keyword evidence="3" id="KW-1185">Reference proteome</keyword>
<keyword evidence="1" id="KW-0812">Transmembrane</keyword>